<evidence type="ECO:0000256" key="2">
    <source>
        <dbReference type="ARBA" id="ARBA00022679"/>
    </source>
</evidence>
<keyword evidence="7" id="KW-1133">Transmembrane helix</keyword>
<reference evidence="9" key="2">
    <citation type="journal article" date="2014" name="Genome Announc.">
        <title>Complete Genome Sequence of Mycoplasma californicum Strain HAZ160_1 from Bovine Mastitic Milk in Japan.</title>
        <authorList>
            <person name="Hata E."/>
            <person name="Murakami K."/>
        </authorList>
    </citation>
    <scope>NUCLEOTIDE SEQUENCE</scope>
    <source>
        <strain evidence="9">HAZ160_1</strain>
    </source>
</reference>
<gene>
    <name evidence="9" type="primary">sps1</name>
    <name evidence="9" type="ORF">MCAL160_0781</name>
</gene>
<evidence type="ECO:0000256" key="5">
    <source>
        <dbReference type="ARBA" id="ARBA00022840"/>
    </source>
</evidence>
<keyword evidence="4 9" id="KW-0418">Kinase</keyword>
<dbReference type="Gene3D" id="1.10.510.10">
    <property type="entry name" value="Transferase(Phosphotransferase) domain 1"/>
    <property type="match status" value="1"/>
</dbReference>
<dbReference type="EMBL" id="AP013353">
    <property type="protein sequence ID" value="BAP01198.1"/>
    <property type="molecule type" value="Genomic_DNA"/>
</dbReference>
<reference evidence="9" key="4">
    <citation type="submission" date="2024-06" db="EMBL/GenBank/DDBJ databases">
        <authorList>
            <consortium name="Mycoplasma californicum genome sequencing consortium"/>
            <person name="Hata E."/>
            <person name="Tanaka K."/>
            <person name="Tamamura Y."/>
        </authorList>
    </citation>
    <scope>NUCLEOTIDE SEQUENCE</scope>
    <source>
        <strain evidence="9">HAZ160_1</strain>
    </source>
</reference>
<evidence type="ECO:0000256" key="7">
    <source>
        <dbReference type="SAM" id="Phobius"/>
    </source>
</evidence>
<dbReference type="CDD" id="cd14014">
    <property type="entry name" value="STKc_PknB_like"/>
    <property type="match status" value="1"/>
</dbReference>
<protein>
    <submittedName>
        <fullName evidence="9">Serine/threonine protein kinase</fullName>
    </submittedName>
</protein>
<dbReference type="InterPro" id="IPR008271">
    <property type="entry name" value="Ser/Thr_kinase_AS"/>
</dbReference>
<dbReference type="InterPro" id="IPR017441">
    <property type="entry name" value="Protein_kinase_ATP_BS"/>
</dbReference>
<dbReference type="AlphaFoldDB" id="A0AAT9F8G9"/>
<dbReference type="KEGG" id="mcm:MCAL160_0781"/>
<accession>A0AAT9F8G9</accession>
<evidence type="ECO:0000256" key="3">
    <source>
        <dbReference type="ARBA" id="ARBA00022741"/>
    </source>
</evidence>
<keyword evidence="1 9" id="KW-0723">Serine/threonine-protein kinase</keyword>
<dbReference type="PROSITE" id="PS50011">
    <property type="entry name" value="PROTEIN_KINASE_DOM"/>
    <property type="match status" value="1"/>
</dbReference>
<keyword evidence="2" id="KW-0808">Transferase</keyword>
<dbReference type="GO" id="GO:0005524">
    <property type="term" value="F:ATP binding"/>
    <property type="evidence" value="ECO:0007669"/>
    <property type="project" value="UniProtKB-UniRule"/>
</dbReference>
<evidence type="ECO:0000256" key="4">
    <source>
        <dbReference type="ARBA" id="ARBA00022777"/>
    </source>
</evidence>
<dbReference type="InterPro" id="IPR000719">
    <property type="entry name" value="Prot_kinase_dom"/>
</dbReference>
<feature type="transmembrane region" description="Helical" evidence="7">
    <location>
        <begin position="308"/>
        <end position="332"/>
    </location>
</feature>
<keyword evidence="3 6" id="KW-0547">Nucleotide-binding</keyword>
<sequence>MERIMLPKNDSKVYKKYKIISQIGKGGFSYVYKVELLSDPSKVYALKYFFVAGESEKENTLKRFEQEIKLYKSIHSNRIAEFVEASFDAQEQYLVMELVNGETLKNEINKGGKLIARTAVNYAMQIAEGLGELHSNKIIHRDIKSTNIMITSDRNVKIIDFGLALREDSQRFTQAQKVIGTVYYMAPELCYSDNKPSVRSDIYALGILIYEMLTGDYPFKGQSAVQTMNKQKNSPLPDITKIVTVPQGLANVIMKATNKDPQKRYASMWELRSDLSTCLDSSRFYEKVYDPNKDDVKKTFQDFINSKAFLYTAIAVTSTLLLVGLILICVFIR</sequence>
<proteinExistence type="predicted"/>
<keyword evidence="5 6" id="KW-0067">ATP-binding</keyword>
<keyword evidence="7" id="KW-0812">Transmembrane</keyword>
<dbReference type="SUPFAM" id="SSF56112">
    <property type="entry name" value="Protein kinase-like (PK-like)"/>
    <property type="match status" value="1"/>
</dbReference>
<dbReference type="PROSITE" id="PS00107">
    <property type="entry name" value="PROTEIN_KINASE_ATP"/>
    <property type="match status" value="1"/>
</dbReference>
<feature type="domain" description="Protein kinase" evidence="8">
    <location>
        <begin position="17"/>
        <end position="285"/>
    </location>
</feature>
<evidence type="ECO:0000259" key="8">
    <source>
        <dbReference type="PROSITE" id="PS50011"/>
    </source>
</evidence>
<reference evidence="9" key="1">
    <citation type="journal article" date="2014" name="Appl. Environ. Microbiol.">
        <title>Molecular Epidemiology of Cases of Mycoplasma californicum Infection in Japan.</title>
        <authorList>
            <person name="Hata E."/>
            <person name="Suzuki K."/>
            <person name="Hanyu H."/>
            <person name="Itoh M."/>
            <person name="Higuchi H."/>
            <person name="Kobayashi H."/>
        </authorList>
    </citation>
    <scope>NUCLEOTIDE SEQUENCE</scope>
    <source>
        <strain evidence="9">HAZ160_1</strain>
    </source>
</reference>
<organism evidence="9">
    <name type="scientific">Mycoplasmopsis californica HAZ160_1</name>
    <dbReference type="NCBI Taxonomy" id="1397850"/>
    <lineage>
        <taxon>Bacteria</taxon>
        <taxon>Bacillati</taxon>
        <taxon>Mycoplasmatota</taxon>
        <taxon>Mycoplasmoidales</taxon>
        <taxon>Metamycoplasmataceae</taxon>
        <taxon>Mycoplasmopsis</taxon>
    </lineage>
</organism>
<dbReference type="Pfam" id="PF00069">
    <property type="entry name" value="Pkinase"/>
    <property type="match status" value="1"/>
</dbReference>
<evidence type="ECO:0000256" key="6">
    <source>
        <dbReference type="PROSITE-ProRule" id="PRU10141"/>
    </source>
</evidence>
<keyword evidence="7" id="KW-0472">Membrane</keyword>
<evidence type="ECO:0000313" key="9">
    <source>
        <dbReference type="EMBL" id="BAP01198.1"/>
    </source>
</evidence>
<dbReference type="InterPro" id="IPR011009">
    <property type="entry name" value="Kinase-like_dom_sf"/>
</dbReference>
<dbReference type="PROSITE" id="PS00108">
    <property type="entry name" value="PROTEIN_KINASE_ST"/>
    <property type="match status" value="1"/>
</dbReference>
<dbReference type="PANTHER" id="PTHR24345:SF0">
    <property type="entry name" value="CELL CYCLE SERINE_THREONINE-PROTEIN KINASE CDC5_MSD2"/>
    <property type="match status" value="1"/>
</dbReference>
<dbReference type="SMART" id="SM00220">
    <property type="entry name" value="S_TKc"/>
    <property type="match status" value="1"/>
</dbReference>
<dbReference type="PANTHER" id="PTHR24345">
    <property type="entry name" value="SERINE/THREONINE-PROTEIN KINASE PLK"/>
    <property type="match status" value="1"/>
</dbReference>
<evidence type="ECO:0000256" key="1">
    <source>
        <dbReference type="ARBA" id="ARBA00022527"/>
    </source>
</evidence>
<dbReference type="GO" id="GO:0004674">
    <property type="term" value="F:protein serine/threonine kinase activity"/>
    <property type="evidence" value="ECO:0007669"/>
    <property type="project" value="UniProtKB-KW"/>
</dbReference>
<name>A0AAT9F8G9_9BACT</name>
<feature type="binding site" evidence="6">
    <location>
        <position position="47"/>
    </location>
    <ligand>
        <name>ATP</name>
        <dbReference type="ChEBI" id="CHEBI:30616"/>
    </ligand>
</feature>
<reference evidence="9" key="3">
    <citation type="journal article" date="2019" name="Vet. Microbiol.">
        <title>Mutations associated with change of susceptibility to lincosamides and/or macrolides in field and laboratory-derived Mycoplasma californicum strains in Japan, and development of a rapid detection method for these mutations.</title>
        <authorList>
            <person name="Hata E."/>
            <person name="Nagai K."/>
            <person name="Murakami K."/>
        </authorList>
    </citation>
    <scope>NUCLEOTIDE SEQUENCE</scope>
    <source>
        <strain evidence="9">HAZ160_1</strain>
    </source>
</reference>